<name>A0A286U9C2_9AGAM</name>
<gene>
    <name evidence="2" type="ORF">PNOK_0776900</name>
</gene>
<dbReference type="InParanoid" id="A0A286U9C2"/>
<evidence type="ECO:0000313" key="3">
    <source>
        <dbReference type="Proteomes" id="UP000217199"/>
    </source>
</evidence>
<dbReference type="Proteomes" id="UP000217199">
    <property type="component" value="Unassembled WGS sequence"/>
</dbReference>
<feature type="compositionally biased region" description="Low complexity" evidence="1">
    <location>
        <begin position="154"/>
        <end position="163"/>
    </location>
</feature>
<proteinExistence type="predicted"/>
<evidence type="ECO:0000256" key="1">
    <source>
        <dbReference type="SAM" id="MobiDB-lite"/>
    </source>
</evidence>
<comment type="caution">
    <text evidence="2">The sequence shown here is derived from an EMBL/GenBank/DDBJ whole genome shotgun (WGS) entry which is preliminary data.</text>
</comment>
<dbReference type="AlphaFoldDB" id="A0A286U9C2"/>
<feature type="compositionally biased region" description="Low complexity" evidence="1">
    <location>
        <begin position="62"/>
        <end position="87"/>
    </location>
</feature>
<reference evidence="2 3" key="1">
    <citation type="journal article" date="2017" name="Mol. Ecol.">
        <title>Comparative and population genomic landscape of Phellinus noxius: A hypervariable fungus causing root rot in trees.</title>
        <authorList>
            <person name="Chung C.L."/>
            <person name="Lee T.J."/>
            <person name="Akiba M."/>
            <person name="Lee H.H."/>
            <person name="Kuo T.H."/>
            <person name="Liu D."/>
            <person name="Ke H.M."/>
            <person name="Yokoi T."/>
            <person name="Roa M.B."/>
            <person name="Lu M.J."/>
            <person name="Chang Y.Y."/>
            <person name="Ann P.J."/>
            <person name="Tsai J.N."/>
            <person name="Chen C.Y."/>
            <person name="Tzean S.S."/>
            <person name="Ota Y."/>
            <person name="Hattori T."/>
            <person name="Sahashi N."/>
            <person name="Liou R.F."/>
            <person name="Kikuchi T."/>
            <person name="Tsai I.J."/>
        </authorList>
    </citation>
    <scope>NUCLEOTIDE SEQUENCE [LARGE SCALE GENOMIC DNA]</scope>
    <source>
        <strain evidence="2 3">FFPRI411160</strain>
    </source>
</reference>
<feature type="compositionally biased region" description="Polar residues" evidence="1">
    <location>
        <begin position="130"/>
        <end position="139"/>
    </location>
</feature>
<sequence length="178" mass="19487">MVSRTVWSSVTRTPGACLFHSQETLTPKPKRLPEGHTLREYEGGILGILGRFKSERDPYALSPPRELQRSQSQSSRPSSSSASSPKSTAITKPTASPVANTSARSQGNRTRPIENSPQEGAPQMVLSIRPKQNNNTSTRAKIESSSSKKRLRKNSATPDSPSSDDTRGGKRRHSHRPE</sequence>
<feature type="region of interest" description="Disordered" evidence="1">
    <location>
        <begin position="56"/>
        <end position="178"/>
    </location>
</feature>
<evidence type="ECO:0000313" key="2">
    <source>
        <dbReference type="EMBL" id="PAV16149.1"/>
    </source>
</evidence>
<dbReference type="EMBL" id="NBII01000008">
    <property type="protein sequence ID" value="PAV16149.1"/>
    <property type="molecule type" value="Genomic_DNA"/>
</dbReference>
<keyword evidence="3" id="KW-1185">Reference proteome</keyword>
<feature type="compositionally biased region" description="Basic residues" evidence="1">
    <location>
        <begin position="169"/>
        <end position="178"/>
    </location>
</feature>
<organism evidence="2 3">
    <name type="scientific">Pyrrhoderma noxium</name>
    <dbReference type="NCBI Taxonomy" id="2282107"/>
    <lineage>
        <taxon>Eukaryota</taxon>
        <taxon>Fungi</taxon>
        <taxon>Dikarya</taxon>
        <taxon>Basidiomycota</taxon>
        <taxon>Agaricomycotina</taxon>
        <taxon>Agaricomycetes</taxon>
        <taxon>Hymenochaetales</taxon>
        <taxon>Hymenochaetaceae</taxon>
        <taxon>Pyrrhoderma</taxon>
    </lineage>
</organism>
<accession>A0A286U9C2</accession>
<feature type="compositionally biased region" description="Polar residues" evidence="1">
    <location>
        <begin position="88"/>
        <end position="118"/>
    </location>
</feature>
<protein>
    <submittedName>
        <fullName evidence="2">Uncharacterized protein</fullName>
    </submittedName>
</protein>